<dbReference type="AlphaFoldDB" id="A0A1V3XSL8"/>
<feature type="region of interest" description="Disordered" evidence="1">
    <location>
        <begin position="63"/>
        <end position="114"/>
    </location>
</feature>
<proteinExistence type="predicted"/>
<comment type="caution">
    <text evidence="2">The sequence shown here is derived from an EMBL/GenBank/DDBJ whole genome shotgun (WGS) entry which is preliminary data.</text>
</comment>
<protein>
    <submittedName>
        <fullName evidence="2">GNAT-family acetyltransferase TIGR03103 domain protein</fullName>
        <ecNumber evidence="2">6.3.2.3</ecNumber>
    </submittedName>
</protein>
<keyword evidence="2" id="KW-0436">Ligase</keyword>
<dbReference type="GO" id="GO:0016740">
    <property type="term" value="F:transferase activity"/>
    <property type="evidence" value="ECO:0007669"/>
    <property type="project" value="UniProtKB-KW"/>
</dbReference>
<evidence type="ECO:0000256" key="1">
    <source>
        <dbReference type="SAM" id="MobiDB-lite"/>
    </source>
</evidence>
<feature type="compositionally biased region" description="Basic residues" evidence="1">
    <location>
        <begin position="103"/>
        <end position="114"/>
    </location>
</feature>
<accession>A0A1V3XSL8</accession>
<feature type="compositionally biased region" description="Low complexity" evidence="1">
    <location>
        <begin position="67"/>
        <end position="80"/>
    </location>
</feature>
<dbReference type="EMBL" id="MVBM01000001">
    <property type="protein sequence ID" value="OOK82224.1"/>
    <property type="molecule type" value="Genomic_DNA"/>
</dbReference>
<name>A0A1V3XSL8_MYCKA</name>
<keyword evidence="2" id="KW-0808">Transferase</keyword>
<dbReference type="Proteomes" id="UP000189229">
    <property type="component" value="Unassembled WGS sequence"/>
</dbReference>
<gene>
    <name evidence="2" type="ORF">BZL30_0552</name>
</gene>
<feature type="compositionally biased region" description="Polar residues" evidence="1">
    <location>
        <begin position="1"/>
        <end position="10"/>
    </location>
</feature>
<dbReference type="GO" id="GO:0004363">
    <property type="term" value="F:glutathione synthase activity"/>
    <property type="evidence" value="ECO:0007669"/>
    <property type="project" value="UniProtKB-EC"/>
</dbReference>
<reference evidence="2 3" key="1">
    <citation type="submission" date="2017-02" db="EMBL/GenBank/DDBJ databases">
        <title>Complete genome sequences of Mycobacterium kansasii strains isolated from rhesus macaques.</title>
        <authorList>
            <person name="Panda A."/>
            <person name="Nagaraj S."/>
            <person name="Zhao X."/>
            <person name="Tettelin H."/>
            <person name="Detolla L.J."/>
        </authorList>
    </citation>
    <scope>NUCLEOTIDE SEQUENCE [LARGE SCALE GENOMIC DNA]</scope>
    <source>
        <strain evidence="2 3">11-3813</strain>
    </source>
</reference>
<evidence type="ECO:0000313" key="3">
    <source>
        <dbReference type="Proteomes" id="UP000189229"/>
    </source>
</evidence>
<sequence>MSGADPSQNHPEPITLGLHEPAPPELMESMANDVELDLGWGRLIFGQTFADSAALADVLRQEAPGGATSASTHESPTSSSPKRRMSCSSTPATPIGCVSPTTRKTRIRRPLRRA</sequence>
<evidence type="ECO:0000313" key="2">
    <source>
        <dbReference type="EMBL" id="OOK82224.1"/>
    </source>
</evidence>
<feature type="region of interest" description="Disordered" evidence="1">
    <location>
        <begin position="1"/>
        <end position="30"/>
    </location>
</feature>
<dbReference type="EC" id="6.3.2.3" evidence="2"/>
<organism evidence="2 3">
    <name type="scientific">Mycobacterium kansasii</name>
    <dbReference type="NCBI Taxonomy" id="1768"/>
    <lineage>
        <taxon>Bacteria</taxon>
        <taxon>Bacillati</taxon>
        <taxon>Actinomycetota</taxon>
        <taxon>Actinomycetes</taxon>
        <taxon>Mycobacteriales</taxon>
        <taxon>Mycobacteriaceae</taxon>
        <taxon>Mycobacterium</taxon>
    </lineage>
</organism>